<evidence type="ECO:0000259" key="1">
    <source>
        <dbReference type="Pfam" id="PF26253"/>
    </source>
</evidence>
<dbReference type="EMBL" id="JABTTQ020000002">
    <property type="protein sequence ID" value="KAK6162033.1"/>
    <property type="molecule type" value="Genomic_DNA"/>
</dbReference>
<name>A0ABR0XS46_REHGL</name>
<protein>
    <recommendedName>
        <fullName evidence="1">RDRP C-terminal head domain-containing protein</fullName>
    </recommendedName>
</protein>
<accession>A0ABR0XS46</accession>
<gene>
    <name evidence="2" type="ORF">DH2020_001874</name>
</gene>
<feature type="domain" description="RDRP C-terminal head" evidence="1">
    <location>
        <begin position="7"/>
        <end position="32"/>
    </location>
</feature>
<proteinExistence type="predicted"/>
<evidence type="ECO:0000313" key="2">
    <source>
        <dbReference type="EMBL" id="KAK6162033.1"/>
    </source>
</evidence>
<dbReference type="InterPro" id="IPR058752">
    <property type="entry name" value="RDRP_C_head"/>
</dbReference>
<organism evidence="2 3">
    <name type="scientific">Rehmannia glutinosa</name>
    <name type="common">Chinese foxglove</name>
    <dbReference type="NCBI Taxonomy" id="99300"/>
    <lineage>
        <taxon>Eukaryota</taxon>
        <taxon>Viridiplantae</taxon>
        <taxon>Streptophyta</taxon>
        <taxon>Embryophyta</taxon>
        <taxon>Tracheophyta</taxon>
        <taxon>Spermatophyta</taxon>
        <taxon>Magnoliopsida</taxon>
        <taxon>eudicotyledons</taxon>
        <taxon>Gunneridae</taxon>
        <taxon>Pentapetalae</taxon>
        <taxon>asterids</taxon>
        <taxon>lamiids</taxon>
        <taxon>Lamiales</taxon>
        <taxon>Orobanchaceae</taxon>
        <taxon>Rehmannieae</taxon>
        <taxon>Rehmannia</taxon>
    </lineage>
</organism>
<sequence>MVDDAGKTVMLSFAWIAADYLARIKISGEGRKMISPLSRSILLKTVQLLNSCFLDLIENLLATAMHIDFHHPVRAGMPTGSFLPNPNVRIVVIEP</sequence>
<keyword evidence="3" id="KW-1185">Reference proteome</keyword>
<reference evidence="2 3" key="1">
    <citation type="journal article" date="2021" name="Comput. Struct. Biotechnol. J.">
        <title>De novo genome assembly of the potent medicinal plant Rehmannia glutinosa using nanopore technology.</title>
        <authorList>
            <person name="Ma L."/>
            <person name="Dong C."/>
            <person name="Song C."/>
            <person name="Wang X."/>
            <person name="Zheng X."/>
            <person name="Niu Y."/>
            <person name="Chen S."/>
            <person name="Feng W."/>
        </authorList>
    </citation>
    <scope>NUCLEOTIDE SEQUENCE [LARGE SCALE GENOMIC DNA]</scope>
    <source>
        <strain evidence="2">DH-2019</strain>
    </source>
</reference>
<comment type="caution">
    <text evidence="2">The sequence shown here is derived from an EMBL/GenBank/DDBJ whole genome shotgun (WGS) entry which is preliminary data.</text>
</comment>
<evidence type="ECO:0000313" key="3">
    <source>
        <dbReference type="Proteomes" id="UP001318860"/>
    </source>
</evidence>
<dbReference type="Pfam" id="PF26253">
    <property type="entry name" value="RdRP_head"/>
    <property type="match status" value="1"/>
</dbReference>
<dbReference type="Proteomes" id="UP001318860">
    <property type="component" value="Unassembled WGS sequence"/>
</dbReference>